<feature type="coiled-coil region" evidence="1">
    <location>
        <begin position="477"/>
        <end position="531"/>
    </location>
</feature>
<gene>
    <name evidence="4" type="ORF">BSZ37_18540</name>
</gene>
<feature type="domain" description="Rad50/SbcC-type AAA" evidence="3">
    <location>
        <begin position="26"/>
        <end position="80"/>
    </location>
</feature>
<dbReference type="OrthoDB" id="9764467at2"/>
<protein>
    <recommendedName>
        <fullName evidence="3">Rad50/SbcC-type AAA domain-containing protein</fullName>
    </recommendedName>
</protein>
<dbReference type="PANTHER" id="PTHR41259:SF1">
    <property type="entry name" value="DOUBLE-STRAND BREAK REPAIR RAD50 ATPASE, PUTATIVE-RELATED"/>
    <property type="match status" value="1"/>
</dbReference>
<name>A0A271J6K5_9BACT</name>
<keyword evidence="2" id="KW-0812">Transmembrane</keyword>
<dbReference type="InterPro" id="IPR038729">
    <property type="entry name" value="Rad50/SbcC_AAA"/>
</dbReference>
<proteinExistence type="predicted"/>
<dbReference type="CDD" id="cd00267">
    <property type="entry name" value="ABC_ATPase"/>
    <property type="match status" value="1"/>
</dbReference>
<feature type="coiled-coil region" evidence="1">
    <location>
        <begin position="293"/>
        <end position="320"/>
    </location>
</feature>
<evidence type="ECO:0000313" key="5">
    <source>
        <dbReference type="Proteomes" id="UP000216339"/>
    </source>
</evidence>
<dbReference type="EMBL" id="MQWD01000001">
    <property type="protein sequence ID" value="PAP78279.1"/>
    <property type="molecule type" value="Genomic_DNA"/>
</dbReference>
<dbReference type="AlphaFoldDB" id="A0A271J6K5"/>
<evidence type="ECO:0000256" key="1">
    <source>
        <dbReference type="SAM" id="Coils"/>
    </source>
</evidence>
<reference evidence="4 5" key="1">
    <citation type="submission" date="2016-11" db="EMBL/GenBank/DDBJ databases">
        <title>Study of marine rhodopsin-containing bacteria.</title>
        <authorList>
            <person name="Yoshizawa S."/>
            <person name="Kumagai Y."/>
            <person name="Kogure K."/>
        </authorList>
    </citation>
    <scope>NUCLEOTIDE SEQUENCE [LARGE SCALE GENOMIC DNA]</scope>
    <source>
        <strain evidence="4 5">SAORIC-28</strain>
    </source>
</reference>
<feature type="transmembrane region" description="Helical" evidence="2">
    <location>
        <begin position="430"/>
        <end position="447"/>
    </location>
</feature>
<keyword evidence="5" id="KW-1185">Reference proteome</keyword>
<feature type="transmembrane region" description="Helical" evidence="2">
    <location>
        <begin position="405"/>
        <end position="425"/>
    </location>
</feature>
<dbReference type="SUPFAM" id="SSF52540">
    <property type="entry name" value="P-loop containing nucleoside triphosphate hydrolases"/>
    <property type="match status" value="1"/>
</dbReference>
<dbReference type="GO" id="GO:0016887">
    <property type="term" value="F:ATP hydrolysis activity"/>
    <property type="evidence" value="ECO:0007669"/>
    <property type="project" value="InterPro"/>
</dbReference>
<evidence type="ECO:0000313" key="4">
    <source>
        <dbReference type="EMBL" id="PAP78279.1"/>
    </source>
</evidence>
<evidence type="ECO:0000256" key="2">
    <source>
        <dbReference type="SAM" id="Phobius"/>
    </source>
</evidence>
<dbReference type="Gene3D" id="3.40.50.300">
    <property type="entry name" value="P-loop containing nucleotide triphosphate hydrolases"/>
    <property type="match status" value="2"/>
</dbReference>
<dbReference type="PANTHER" id="PTHR41259">
    <property type="entry name" value="DOUBLE-STRAND BREAK REPAIR RAD50 ATPASE, PUTATIVE-RELATED"/>
    <property type="match status" value="1"/>
</dbReference>
<comment type="caution">
    <text evidence="4">The sequence shown here is derived from an EMBL/GenBank/DDBJ whole genome shotgun (WGS) entry which is preliminary data.</text>
</comment>
<dbReference type="InterPro" id="IPR027417">
    <property type="entry name" value="P-loop_NTPase"/>
</dbReference>
<accession>A0A271J6K5</accession>
<keyword evidence="2" id="KW-0472">Membrane</keyword>
<keyword evidence="1" id="KW-0175">Coiled coil</keyword>
<dbReference type="GO" id="GO:0006302">
    <property type="term" value="P:double-strand break repair"/>
    <property type="evidence" value="ECO:0007669"/>
    <property type="project" value="InterPro"/>
</dbReference>
<organism evidence="4 5">
    <name type="scientific">Rubrivirga marina</name>
    <dbReference type="NCBI Taxonomy" id="1196024"/>
    <lineage>
        <taxon>Bacteria</taxon>
        <taxon>Pseudomonadati</taxon>
        <taxon>Rhodothermota</taxon>
        <taxon>Rhodothermia</taxon>
        <taxon>Rhodothermales</taxon>
        <taxon>Rubricoccaceae</taxon>
        <taxon>Rubrivirga</taxon>
    </lineage>
</organism>
<dbReference type="RefSeq" id="WP_095511966.1">
    <property type="nucleotide sequence ID" value="NZ_MQWD01000001.1"/>
</dbReference>
<evidence type="ECO:0000259" key="3">
    <source>
        <dbReference type="Pfam" id="PF13476"/>
    </source>
</evidence>
<sequence>MDRLDLTALTVRTFYGHPQPGLAATELGPGVNVVYGPNGQGKTTMARAIHGVLWPETVAGARPTYSARFHFGGDDWRVDFDAGEARYQRGAQPADRLPLPDKSYRDRYEFSLADLLQADGDAFADVVRRDAAGGVDLDAARDRLGFKSAPTQRLKATAEAEDAARAVQARQHQLDALRAREHDLDEIATRAAEATEAAERAELYRLLEEAADRAEAAKAADRVVAEFDAAMAHVAPDTQERYDDLGLAVRKAESRRADVEDRRANARAALADHGWDAVALPEEAELRSRATEVEVATRALENAEASRAAAAERERRAREALGGHIDAAPHVDISALGDVAAFAQRAGRLRGRVEELEGKRLAAKGRLNAVRFHEGDDLARAADLLRRWLARTSDVEAQPTGLPALPVWIAAAVLAVVAVALGVLLSPGAFWLLLGAAALAVVAVLLGRTAEATEHPAAQARQAFEALPVPGPTSWSIPTVQKRLDEIERQLLDQKERLLWKDAVDEIERTLVATEAARAELDAEAADLSDRLGCDVPETPEGLHLLARNVLAWQEAARDLGVADALRDRAHGALLTALDLFNHVLDGVPVEPATDAATAAGNVARVTREADERDRLRAEVARLDDAVGVATEALEEATAARDAHLARLGLEEPAAVEVTALCADLPAYTAAVEEASRAHALAEEASARARAHGRYDDEAAGLDRAALAEARSAAESRAARRDEWLEEKAAIQTLVGEARRGNQLASAQAEHARALDTLEAVYDEQADALVGHALAEFVAEETRDQHLPQVFKRAREVLADITDDRFRLEFEEGTFRAFDATRGRAYGLDELSSGTRLQLLLAVRLAFAEQQEVGVRLPLLLDEALANSDDERAGAIVAAVLRLCRQGRQVFYFTAQAEEVAKWRRLSDEHPDVDCRFIGLPDASALVAIDLEATPTAETTRRVPEAGGLTMDAYADAAGVPPWSGWDAPDALHVWYLLDDPDDVEALLRRGYATWGQLRAAAERGKPIPVAFDRAERRAEAVAAWQRAWRQGRGRRVDRDVLEASGAVTEAFIDEVWSLCGDLEGDAERLVDCLHRGDLARFQSRQAERLEAYLLDEGYLSPDDRLSDDEVRRRVAEAGPPGALDDALGVLARVRQRAEAVAA</sequence>
<keyword evidence="2" id="KW-1133">Transmembrane helix</keyword>
<dbReference type="Pfam" id="PF13476">
    <property type="entry name" value="AAA_23"/>
    <property type="match status" value="1"/>
</dbReference>
<dbReference type="Proteomes" id="UP000216339">
    <property type="component" value="Unassembled WGS sequence"/>
</dbReference>